<evidence type="ECO:0000256" key="2">
    <source>
        <dbReference type="ARBA" id="ARBA00022553"/>
    </source>
</evidence>
<dbReference type="Proteomes" id="UP000288716">
    <property type="component" value="Unassembled WGS sequence"/>
</dbReference>
<gene>
    <name evidence="5" type="ORF">B4U80_05756</name>
</gene>
<reference evidence="5 6" key="1">
    <citation type="journal article" date="2018" name="Gigascience">
        <title>Genomes of trombidid mites reveal novel predicted allergens and laterally-transferred genes associated with secondary metabolism.</title>
        <authorList>
            <person name="Dong X."/>
            <person name="Chaisiri K."/>
            <person name="Xia D."/>
            <person name="Armstrong S.D."/>
            <person name="Fang Y."/>
            <person name="Donnelly M.J."/>
            <person name="Kadowaki T."/>
            <person name="McGarry J.W."/>
            <person name="Darby A.C."/>
            <person name="Makepeace B.L."/>
        </authorList>
    </citation>
    <scope>NUCLEOTIDE SEQUENCE [LARGE SCALE GENOMIC DNA]</scope>
    <source>
        <strain evidence="5">UoL-UT</strain>
    </source>
</reference>
<dbReference type="AlphaFoldDB" id="A0A443S6L4"/>
<dbReference type="STRING" id="299467.A0A443S6L4"/>
<evidence type="ECO:0000313" key="5">
    <source>
        <dbReference type="EMBL" id="RWS23170.1"/>
    </source>
</evidence>
<dbReference type="PANTHER" id="PTHR10426:SF88">
    <property type="entry name" value="ADIPOCYTE PLASMA MEMBRANE-ASSOCIATED PROTEIN HEMOMUCIN-RELATED"/>
    <property type="match status" value="1"/>
</dbReference>
<dbReference type="InterPro" id="IPR018119">
    <property type="entry name" value="Strictosidine_synth_cons-reg"/>
</dbReference>
<organism evidence="5 6">
    <name type="scientific">Leptotrombidium deliense</name>
    <dbReference type="NCBI Taxonomy" id="299467"/>
    <lineage>
        <taxon>Eukaryota</taxon>
        <taxon>Metazoa</taxon>
        <taxon>Ecdysozoa</taxon>
        <taxon>Arthropoda</taxon>
        <taxon>Chelicerata</taxon>
        <taxon>Arachnida</taxon>
        <taxon>Acari</taxon>
        <taxon>Acariformes</taxon>
        <taxon>Trombidiformes</taxon>
        <taxon>Prostigmata</taxon>
        <taxon>Anystina</taxon>
        <taxon>Parasitengona</taxon>
        <taxon>Trombiculoidea</taxon>
        <taxon>Trombiculidae</taxon>
        <taxon>Leptotrombidium</taxon>
    </lineage>
</organism>
<dbReference type="Gene3D" id="2.120.10.30">
    <property type="entry name" value="TolB, C-terminal domain"/>
    <property type="match status" value="1"/>
</dbReference>
<evidence type="ECO:0000256" key="3">
    <source>
        <dbReference type="ARBA" id="ARBA00023180"/>
    </source>
</evidence>
<proteinExistence type="inferred from homology"/>
<comment type="similarity">
    <text evidence="1">Belongs to the strictosidine synthase family.</text>
</comment>
<sequence>MYFMHIALNFRIKLPQFTGPLKENDLLAKTEHLFKGEIRGPESIAYHNGDLYSALADGRIIRIKDKKFTVVADISEGQCEGLWQQMKCGRGLGLKFDKKGLLYVVDAYFGLKRVDIPGGKGAVTTIFSTKTKVDGKAPLFLDDVAVLEGAGSKGGNVYFLSDASMKWPVEDVIYSFVEHEKSGRIIRYDEDANKATVAAGGLGFPNGLELNDAKDALLICEFTTRRILKLHLKGSKAGTVEPILENLPGEPDNIRRSSDPKKETYWVAIAMARNASNPDILDILSNKPFLRKAAFRLIHAVGSSLQYLGNLSEYIPLKEIGYKVKSGELLFSFLKHRGLLIEIDAKGTILRALHSPDGRTTVSSEAREVVEGNKKVLYIGSYFNDYIGRVAIN</sequence>
<evidence type="ECO:0000259" key="4">
    <source>
        <dbReference type="Pfam" id="PF03088"/>
    </source>
</evidence>
<evidence type="ECO:0000256" key="1">
    <source>
        <dbReference type="ARBA" id="ARBA00009191"/>
    </source>
</evidence>
<dbReference type="SUPFAM" id="SSF63829">
    <property type="entry name" value="Calcium-dependent phosphotriesterase"/>
    <property type="match status" value="1"/>
</dbReference>
<comment type="caution">
    <text evidence="5">The sequence shown here is derived from an EMBL/GenBank/DDBJ whole genome shotgun (WGS) entry which is preliminary data.</text>
</comment>
<keyword evidence="3" id="KW-0325">Glycoprotein</keyword>
<keyword evidence="2" id="KW-0597">Phosphoprotein</keyword>
<dbReference type="PANTHER" id="PTHR10426">
    <property type="entry name" value="STRICTOSIDINE SYNTHASE-RELATED"/>
    <property type="match status" value="1"/>
</dbReference>
<dbReference type="Pfam" id="PF20067">
    <property type="entry name" value="SSL_N"/>
    <property type="match status" value="1"/>
</dbReference>
<dbReference type="InterPro" id="IPR011042">
    <property type="entry name" value="6-blade_b-propeller_TolB-like"/>
</dbReference>
<dbReference type="Pfam" id="PF03088">
    <property type="entry name" value="Str_synth"/>
    <property type="match status" value="1"/>
</dbReference>
<accession>A0A443S6L4</accession>
<dbReference type="VEuPathDB" id="VectorBase:LDEU008870"/>
<dbReference type="GO" id="GO:0016787">
    <property type="term" value="F:hydrolase activity"/>
    <property type="evidence" value="ECO:0007669"/>
    <property type="project" value="TreeGrafter"/>
</dbReference>
<dbReference type="OrthoDB" id="5307922at2759"/>
<keyword evidence="6" id="KW-1185">Reference proteome</keyword>
<name>A0A443S6L4_9ACAR</name>
<dbReference type="EMBL" id="NCKV01006970">
    <property type="protein sequence ID" value="RWS23170.1"/>
    <property type="molecule type" value="Genomic_DNA"/>
</dbReference>
<feature type="domain" description="Strictosidine synthase conserved region" evidence="4">
    <location>
        <begin position="155"/>
        <end position="234"/>
    </location>
</feature>
<dbReference type="GO" id="GO:0012505">
    <property type="term" value="C:endomembrane system"/>
    <property type="evidence" value="ECO:0007669"/>
    <property type="project" value="TreeGrafter"/>
</dbReference>
<protein>
    <submittedName>
        <fullName evidence="5">Adipocyte plasma membrane-associated protein-like protein</fullName>
    </submittedName>
</protein>
<evidence type="ECO:0000313" key="6">
    <source>
        <dbReference type="Proteomes" id="UP000288716"/>
    </source>
</evidence>